<dbReference type="CDD" id="cd01949">
    <property type="entry name" value="GGDEF"/>
    <property type="match status" value="1"/>
</dbReference>
<dbReference type="SMART" id="SM00065">
    <property type="entry name" value="GAF"/>
    <property type="match status" value="1"/>
</dbReference>
<dbReference type="Gene3D" id="3.30.450.40">
    <property type="match status" value="1"/>
</dbReference>
<comment type="catalytic activity">
    <reaction evidence="2">
        <text>2 GTP = 3',3'-c-di-GMP + 2 diphosphate</text>
        <dbReference type="Rhea" id="RHEA:24898"/>
        <dbReference type="ChEBI" id="CHEBI:33019"/>
        <dbReference type="ChEBI" id="CHEBI:37565"/>
        <dbReference type="ChEBI" id="CHEBI:58805"/>
        <dbReference type="EC" id="2.7.7.65"/>
    </reaction>
</comment>
<dbReference type="Pfam" id="PF01590">
    <property type="entry name" value="GAF"/>
    <property type="match status" value="1"/>
</dbReference>
<dbReference type="InterPro" id="IPR043128">
    <property type="entry name" value="Rev_trsase/Diguanyl_cyclase"/>
</dbReference>
<protein>
    <recommendedName>
        <fullName evidence="1">diguanylate cyclase</fullName>
        <ecNumber evidence="1">2.7.7.65</ecNumber>
    </recommendedName>
</protein>
<dbReference type="PANTHER" id="PTHR45138">
    <property type="entry name" value="REGULATORY COMPONENTS OF SENSORY TRANSDUCTION SYSTEM"/>
    <property type="match status" value="1"/>
</dbReference>
<dbReference type="InterPro" id="IPR050469">
    <property type="entry name" value="Diguanylate_Cyclase"/>
</dbReference>
<dbReference type="SMART" id="SM00267">
    <property type="entry name" value="GGDEF"/>
    <property type="match status" value="1"/>
</dbReference>
<dbReference type="PROSITE" id="PS50887">
    <property type="entry name" value="GGDEF"/>
    <property type="match status" value="1"/>
</dbReference>
<evidence type="ECO:0000313" key="4">
    <source>
        <dbReference type="EMBL" id="HGY57203.1"/>
    </source>
</evidence>
<dbReference type="InterPro" id="IPR029787">
    <property type="entry name" value="Nucleotide_cyclase"/>
</dbReference>
<dbReference type="SUPFAM" id="SSF55781">
    <property type="entry name" value="GAF domain-like"/>
    <property type="match status" value="1"/>
</dbReference>
<dbReference type="InterPro" id="IPR003018">
    <property type="entry name" value="GAF"/>
</dbReference>
<comment type="caution">
    <text evidence="4">The sequence shown here is derived from an EMBL/GenBank/DDBJ whole genome shotgun (WGS) entry which is preliminary data.</text>
</comment>
<dbReference type="Gene3D" id="3.30.70.270">
    <property type="match status" value="1"/>
</dbReference>
<feature type="domain" description="GGDEF" evidence="3">
    <location>
        <begin position="271"/>
        <end position="403"/>
    </location>
</feature>
<dbReference type="EMBL" id="DRQG01000149">
    <property type="protein sequence ID" value="HGY57203.1"/>
    <property type="molecule type" value="Genomic_DNA"/>
</dbReference>
<evidence type="ECO:0000256" key="1">
    <source>
        <dbReference type="ARBA" id="ARBA00012528"/>
    </source>
</evidence>
<sequence>MLALMRINRTFQLPSGTQCTVGKLIFSSWFKLWPKMPKAIFINTTRKKFVRKFGKNHSGRRERLMAATIKKSLTNCMHDMLPILTEINALQSTERILHRIVDQIVKDMKCKTCAVIEINPESELLEIRNSHNLSWNFTKNYHRRIEGAMLSELLWKGTPIVINDRKFAQTFAEELQLENDFISAYAVQLTANHRPLGLLYCDSDEAAHFGPDLQLLGMIYAQVISTSILLERLTKKVDQLECFDEESGAMQFDRFFVSLRETFSRSQRLGESFGVLLLDIEKYSDIIKMYGIEVAREALKELVAEIKNNIRQYDGLCRFGADELLLSLPGNSITEARKVAEKIIATVKDNKFTEQKLNLSLYIGVSAYPDNAASVDGVLTAAKNALFNAKRAKDGNRIGEADHVYD</sequence>
<evidence type="ECO:0000256" key="2">
    <source>
        <dbReference type="ARBA" id="ARBA00034247"/>
    </source>
</evidence>
<dbReference type="AlphaFoldDB" id="A0A7V4U3E1"/>
<proteinExistence type="predicted"/>
<reference evidence="4" key="1">
    <citation type="journal article" date="2020" name="mSystems">
        <title>Genome- and Community-Level Interaction Insights into Carbon Utilization and Element Cycling Functions of Hydrothermarchaeota in Hydrothermal Sediment.</title>
        <authorList>
            <person name="Zhou Z."/>
            <person name="Liu Y."/>
            <person name="Xu W."/>
            <person name="Pan J."/>
            <person name="Luo Z.H."/>
            <person name="Li M."/>
        </authorList>
    </citation>
    <scope>NUCLEOTIDE SEQUENCE [LARGE SCALE GENOMIC DNA]</scope>
    <source>
        <strain evidence="4">HyVt-577</strain>
    </source>
</reference>
<gene>
    <name evidence="4" type="ORF">ENK44_15955</name>
</gene>
<organism evidence="4">
    <name type="scientific">Caldithrix abyssi</name>
    <dbReference type="NCBI Taxonomy" id="187145"/>
    <lineage>
        <taxon>Bacteria</taxon>
        <taxon>Pseudomonadati</taxon>
        <taxon>Calditrichota</taxon>
        <taxon>Calditrichia</taxon>
        <taxon>Calditrichales</taxon>
        <taxon>Calditrichaceae</taxon>
        <taxon>Caldithrix</taxon>
    </lineage>
</organism>
<accession>A0A7V4U3E1</accession>
<dbReference type="InterPro" id="IPR000160">
    <property type="entry name" value="GGDEF_dom"/>
</dbReference>
<dbReference type="NCBIfam" id="TIGR00254">
    <property type="entry name" value="GGDEF"/>
    <property type="match status" value="1"/>
</dbReference>
<dbReference type="Pfam" id="PF00990">
    <property type="entry name" value="GGDEF"/>
    <property type="match status" value="1"/>
</dbReference>
<dbReference type="PANTHER" id="PTHR45138:SF9">
    <property type="entry name" value="DIGUANYLATE CYCLASE DGCM-RELATED"/>
    <property type="match status" value="1"/>
</dbReference>
<dbReference type="InterPro" id="IPR029016">
    <property type="entry name" value="GAF-like_dom_sf"/>
</dbReference>
<dbReference type="GO" id="GO:0052621">
    <property type="term" value="F:diguanylate cyclase activity"/>
    <property type="evidence" value="ECO:0007669"/>
    <property type="project" value="UniProtKB-EC"/>
</dbReference>
<name>A0A7V4U3E1_CALAY</name>
<dbReference type="SUPFAM" id="SSF55073">
    <property type="entry name" value="Nucleotide cyclase"/>
    <property type="match status" value="1"/>
</dbReference>
<evidence type="ECO:0000259" key="3">
    <source>
        <dbReference type="PROSITE" id="PS50887"/>
    </source>
</evidence>
<dbReference type="EC" id="2.7.7.65" evidence="1"/>
<dbReference type="Proteomes" id="UP000885779">
    <property type="component" value="Unassembled WGS sequence"/>
</dbReference>